<name>A0A9W4L5B6_9BACI</name>
<protein>
    <submittedName>
        <fullName evidence="1">Uncharacterized protein</fullName>
    </submittedName>
</protein>
<dbReference type="Proteomes" id="UP000789326">
    <property type="component" value="Unassembled WGS sequence"/>
</dbReference>
<accession>A0A9W4L5B6</accession>
<dbReference type="RefSeq" id="WP_230302864.1">
    <property type="nucleotide sequence ID" value="NZ_CAKKMG010000054.1"/>
</dbReference>
<gene>
    <name evidence="1" type="ORF">SRABI133_03410</name>
</gene>
<evidence type="ECO:0000313" key="2">
    <source>
        <dbReference type="Proteomes" id="UP000789326"/>
    </source>
</evidence>
<dbReference type="EMBL" id="CAKKMG010000054">
    <property type="protein sequence ID" value="CAH0261800.1"/>
    <property type="molecule type" value="Genomic_DNA"/>
</dbReference>
<comment type="caution">
    <text evidence="1">The sequence shown here is derived from an EMBL/GenBank/DDBJ whole genome shotgun (WGS) entry which is preliminary data.</text>
</comment>
<dbReference type="AlphaFoldDB" id="A0A9W4L5B6"/>
<organism evidence="1 2">
    <name type="scientific">Peribacillus simplex</name>
    <dbReference type="NCBI Taxonomy" id="1478"/>
    <lineage>
        <taxon>Bacteria</taxon>
        <taxon>Bacillati</taxon>
        <taxon>Bacillota</taxon>
        <taxon>Bacilli</taxon>
        <taxon>Bacillales</taxon>
        <taxon>Bacillaceae</taxon>
        <taxon>Peribacillus</taxon>
    </lineage>
</organism>
<proteinExistence type="predicted"/>
<evidence type="ECO:0000313" key="1">
    <source>
        <dbReference type="EMBL" id="CAH0261800.1"/>
    </source>
</evidence>
<sequence length="54" mass="5915">MVHVDLLITNANVLTLDKKSRIISKKMGPNYCSSLSVVFDGVNIVGAKFDAEFD</sequence>
<reference evidence="1" key="1">
    <citation type="submission" date="2021-11" db="EMBL/GenBank/DDBJ databases">
        <authorList>
            <person name="Bulgarelli D."/>
        </authorList>
    </citation>
    <scope>NUCLEOTIDE SEQUENCE</scope>
    <source>
        <strain evidence="1">Bi133</strain>
    </source>
</reference>